<keyword evidence="1" id="KW-1133">Transmembrane helix</keyword>
<gene>
    <name evidence="2" type="ORF">ROA7023_00290</name>
</gene>
<name>A0A1Y5RFR9_9RHOB</name>
<accession>A0A1Y5RFR9</accession>
<dbReference type="RefSeq" id="WP_085877214.1">
    <property type="nucleotide sequence ID" value="NZ_FWFZ01000001.1"/>
</dbReference>
<evidence type="ECO:0000313" key="3">
    <source>
        <dbReference type="Proteomes" id="UP000193900"/>
    </source>
</evidence>
<feature type="transmembrane region" description="Helical" evidence="1">
    <location>
        <begin position="6"/>
        <end position="27"/>
    </location>
</feature>
<organism evidence="2 3">
    <name type="scientific">Roseisalinus antarcticus</name>
    <dbReference type="NCBI Taxonomy" id="254357"/>
    <lineage>
        <taxon>Bacteria</taxon>
        <taxon>Pseudomonadati</taxon>
        <taxon>Pseudomonadota</taxon>
        <taxon>Alphaproteobacteria</taxon>
        <taxon>Rhodobacterales</taxon>
        <taxon>Roseobacteraceae</taxon>
        <taxon>Roseisalinus</taxon>
    </lineage>
</organism>
<keyword evidence="1" id="KW-0812">Transmembrane</keyword>
<dbReference type="Proteomes" id="UP000193900">
    <property type="component" value="Unassembled WGS sequence"/>
</dbReference>
<reference evidence="2 3" key="1">
    <citation type="submission" date="2017-03" db="EMBL/GenBank/DDBJ databases">
        <authorList>
            <person name="Afonso C.L."/>
            <person name="Miller P.J."/>
            <person name="Scott M.A."/>
            <person name="Spackman E."/>
            <person name="Goraichik I."/>
            <person name="Dimitrov K.M."/>
            <person name="Suarez D.L."/>
            <person name="Swayne D.E."/>
        </authorList>
    </citation>
    <scope>NUCLEOTIDE SEQUENCE [LARGE SCALE GENOMIC DNA]</scope>
    <source>
        <strain evidence="2 3">CECT 7023</strain>
    </source>
</reference>
<evidence type="ECO:0000256" key="1">
    <source>
        <dbReference type="SAM" id="Phobius"/>
    </source>
</evidence>
<evidence type="ECO:0000313" key="2">
    <source>
        <dbReference type="EMBL" id="SLN16466.1"/>
    </source>
</evidence>
<dbReference type="AlphaFoldDB" id="A0A1Y5RFR9"/>
<sequence>MDSGIVLIVIGLSAISGLVLMVALRAARQRREALRALAEGNGWSYREERATAGRGRRIVLAGPTDRWRLTLYRGPSSSSGGSVQWTDFVAPDAGIPDGLALLGPPIPEKTAQLATTMLAGFGGQVIGKIFSGIDNDIGADISRLAFVPGVSPEDGTLFATSDATDALTPILGHAAFADARRGRNERRQPIVMRGAFGLKIRIRKELATPEEIEALVGFGETLRAALRH</sequence>
<dbReference type="EMBL" id="FWFZ01000001">
    <property type="protein sequence ID" value="SLN16466.1"/>
    <property type="molecule type" value="Genomic_DNA"/>
</dbReference>
<protein>
    <submittedName>
        <fullName evidence="2">Uncharacterized protein</fullName>
    </submittedName>
</protein>
<keyword evidence="3" id="KW-1185">Reference proteome</keyword>
<proteinExistence type="predicted"/>
<dbReference type="OrthoDB" id="7854269at2"/>
<keyword evidence="1" id="KW-0472">Membrane</keyword>